<gene>
    <name evidence="2" type="ORF">BSOLF_0612</name>
</gene>
<name>A0A2R6Y0L2_9BACL</name>
<dbReference type="InterPro" id="IPR036010">
    <property type="entry name" value="2Fe-2S_ferredoxin-like_sf"/>
</dbReference>
<evidence type="ECO:0000313" key="2">
    <source>
        <dbReference type="EMBL" id="PTQ56185.1"/>
    </source>
</evidence>
<dbReference type="InterPro" id="IPR012675">
    <property type="entry name" value="Beta-grasp_dom_sf"/>
</dbReference>
<evidence type="ECO:0000313" key="3">
    <source>
        <dbReference type="Proteomes" id="UP000244338"/>
    </source>
</evidence>
<dbReference type="InterPro" id="IPR001041">
    <property type="entry name" value="2Fe-2S_ferredoxin-type"/>
</dbReference>
<protein>
    <recommendedName>
        <fullName evidence="1">2Fe-2S ferredoxin-type domain-containing protein</fullName>
    </recommendedName>
</protein>
<dbReference type="GO" id="GO:0051536">
    <property type="term" value="F:iron-sulfur cluster binding"/>
    <property type="evidence" value="ECO:0007669"/>
    <property type="project" value="InterPro"/>
</dbReference>
<reference evidence="3" key="1">
    <citation type="journal article" date="2018" name="Sci. Rep.">
        <title>Lignite coal burning seam in the remote Altai Mountains harbors a hydrogen-driven thermophilic microbial community.</title>
        <authorList>
            <person name="Kadnikov V.V."/>
            <person name="Mardanov A.V."/>
            <person name="Ivasenko D.A."/>
            <person name="Antsiferov D.V."/>
            <person name="Beletsky A.V."/>
            <person name="Karnachuk O.V."/>
            <person name="Ravin N.V."/>
        </authorList>
    </citation>
    <scope>NUCLEOTIDE SEQUENCE [LARGE SCALE GENOMIC DNA]</scope>
</reference>
<organism evidence="2 3">
    <name type="scientific">Candidatus Carbonibacillus altaicus</name>
    <dbReference type="NCBI Taxonomy" id="2163959"/>
    <lineage>
        <taxon>Bacteria</taxon>
        <taxon>Bacillati</taxon>
        <taxon>Bacillota</taxon>
        <taxon>Bacilli</taxon>
        <taxon>Bacillales</taxon>
        <taxon>Candidatus Carbonibacillus</taxon>
    </lineage>
</organism>
<dbReference type="SUPFAM" id="SSF54292">
    <property type="entry name" value="2Fe-2S ferredoxin-like"/>
    <property type="match status" value="1"/>
</dbReference>
<dbReference type="Proteomes" id="UP000244338">
    <property type="component" value="Unassembled WGS sequence"/>
</dbReference>
<dbReference type="AlphaFoldDB" id="A0A2R6Y0L2"/>
<proteinExistence type="predicted"/>
<comment type="caution">
    <text evidence="2">The sequence shown here is derived from an EMBL/GenBank/DDBJ whole genome shotgun (WGS) entry which is preliminary data.</text>
</comment>
<dbReference type="PROSITE" id="PS51085">
    <property type="entry name" value="2FE2S_FER_2"/>
    <property type="match status" value="1"/>
</dbReference>
<dbReference type="Pfam" id="PF00111">
    <property type="entry name" value="Fer2"/>
    <property type="match status" value="1"/>
</dbReference>
<sequence>MNPAPSNKTCSSHTEVVLSEDVRQENDTHQNEVRHEDYEVRIEPDGVTIRIPHGAQLLKGLRDHYYGRDGRGAFPGCRSGGCGYCKASLVKGSIDHKSTYSKGALKDDEREHGYILMCQSYVLSDMVIWLLPQENPFLRWRRK</sequence>
<accession>A0A2R6Y0L2</accession>
<dbReference type="EMBL" id="PEBX01000040">
    <property type="protein sequence ID" value="PTQ56185.1"/>
    <property type="molecule type" value="Genomic_DNA"/>
</dbReference>
<evidence type="ECO:0000259" key="1">
    <source>
        <dbReference type="PROSITE" id="PS51085"/>
    </source>
</evidence>
<dbReference type="CDD" id="cd00207">
    <property type="entry name" value="fer2"/>
    <property type="match status" value="1"/>
</dbReference>
<feature type="domain" description="2Fe-2S ferredoxin-type" evidence="1">
    <location>
        <begin position="38"/>
        <end position="134"/>
    </location>
</feature>
<dbReference type="Gene3D" id="3.10.20.30">
    <property type="match status" value="1"/>
</dbReference>